<evidence type="ECO:0000256" key="9">
    <source>
        <dbReference type="ARBA" id="ARBA00048092"/>
    </source>
</evidence>
<dbReference type="InterPro" id="IPR006311">
    <property type="entry name" value="TAT_signal"/>
</dbReference>
<gene>
    <name evidence="13" type="ORF">JOF36_006317</name>
</gene>
<evidence type="ECO:0000313" key="13">
    <source>
        <dbReference type="EMBL" id="MBP2370621.1"/>
    </source>
</evidence>
<dbReference type="PANTHER" id="PTHR48267:SF1">
    <property type="entry name" value="BILIRUBIN OXIDASE"/>
    <property type="match status" value="1"/>
</dbReference>
<evidence type="ECO:0000256" key="1">
    <source>
        <dbReference type="ARBA" id="ARBA00010609"/>
    </source>
</evidence>
<dbReference type="PROSITE" id="PS51318">
    <property type="entry name" value="TAT"/>
    <property type="match status" value="1"/>
</dbReference>
<keyword evidence="3" id="KW-0479">Metal-binding</keyword>
<dbReference type="InterPro" id="IPR008972">
    <property type="entry name" value="Cupredoxin"/>
</dbReference>
<comment type="similarity">
    <text evidence="1">Belongs to the multicopper oxidase family.</text>
</comment>
<evidence type="ECO:0000256" key="5">
    <source>
        <dbReference type="ARBA" id="ARBA00038978"/>
    </source>
</evidence>
<dbReference type="CDD" id="cd13867">
    <property type="entry name" value="CuRO_2_CueO_FtsP"/>
    <property type="match status" value="1"/>
</dbReference>
<dbReference type="InterPro" id="IPR002355">
    <property type="entry name" value="Cu_oxidase_Cu_BS"/>
</dbReference>
<feature type="domain" description="Plastocyanin-like" evidence="12">
    <location>
        <begin position="76"/>
        <end position="182"/>
    </location>
</feature>
<evidence type="ECO:0000256" key="10">
    <source>
        <dbReference type="SAM" id="MobiDB-lite"/>
    </source>
</evidence>
<dbReference type="CDD" id="cd04232">
    <property type="entry name" value="CuRO_1_CueO_FtsP"/>
    <property type="match status" value="1"/>
</dbReference>
<evidence type="ECO:0000259" key="12">
    <source>
        <dbReference type="Pfam" id="PF07732"/>
    </source>
</evidence>
<dbReference type="PROSITE" id="PS51257">
    <property type="entry name" value="PROKAR_LIPOPROTEIN"/>
    <property type="match status" value="1"/>
</dbReference>
<protein>
    <recommendedName>
        <fullName evidence="6">Multicopper oxidase CueO</fullName>
        <ecNumber evidence="5">1.16.3.4</ecNumber>
    </recommendedName>
    <alternativeName>
        <fullName evidence="7">Copper efflux oxidase</fullName>
    </alternativeName>
    <alternativeName>
        <fullName evidence="8">Cuprous oxidase</fullName>
    </alternativeName>
</protein>
<reference evidence="13 14" key="1">
    <citation type="submission" date="2021-03" db="EMBL/GenBank/DDBJ databases">
        <title>Sequencing the genomes of 1000 actinobacteria strains.</title>
        <authorList>
            <person name="Klenk H.-P."/>
        </authorList>
    </citation>
    <scope>NUCLEOTIDE SEQUENCE [LARGE SCALE GENOMIC DNA]</scope>
    <source>
        <strain evidence="13 14">DSM 45256</strain>
    </source>
</reference>
<evidence type="ECO:0000256" key="4">
    <source>
        <dbReference type="ARBA" id="ARBA00023002"/>
    </source>
</evidence>
<evidence type="ECO:0000313" key="14">
    <source>
        <dbReference type="Proteomes" id="UP001519295"/>
    </source>
</evidence>
<evidence type="ECO:0000256" key="7">
    <source>
        <dbReference type="ARBA" id="ARBA00042896"/>
    </source>
</evidence>
<dbReference type="CDD" id="cd13890">
    <property type="entry name" value="CuRO_3_CueO_FtsP"/>
    <property type="match status" value="1"/>
</dbReference>
<organism evidence="13 14">
    <name type="scientific">Pseudonocardia parietis</name>
    <dbReference type="NCBI Taxonomy" id="570936"/>
    <lineage>
        <taxon>Bacteria</taxon>
        <taxon>Bacillati</taxon>
        <taxon>Actinomycetota</taxon>
        <taxon>Actinomycetes</taxon>
        <taxon>Pseudonocardiales</taxon>
        <taxon>Pseudonocardiaceae</taxon>
        <taxon>Pseudonocardia</taxon>
    </lineage>
</organism>
<dbReference type="Pfam" id="PF07732">
    <property type="entry name" value="Cu-oxidase_3"/>
    <property type="match status" value="1"/>
</dbReference>
<keyword evidence="14" id="KW-1185">Reference proteome</keyword>
<name>A0ABS4W356_9PSEU</name>
<sequence>MSRAFTRRGFLASVLAGAGVAAGGMLLQSCASVPVSAPRPPPVPRPLAIPPLAPSTRVGGVRVFELAAAPGTSGFLAGASTPTWGYGLPFGGPTLRAARGERVRVHVTNRLPETTTTHWHGMTLPAAMDGGPHQPIEPGATWSPEWTIEQPAATLWYHPHPHGHTERHVHRGLAGLFLIDDATGNAATDDPTGNATDDPTGNAAADGPDPLPHRYGVDDIPVVVTDRVFTADGSFDETRRNAHGLVGDTLLVNGTVAPYLAATTSRIRLRLLNASSARCYRFARSDERPLVLVGTDSGLLPAPRPVPDVLLTPGERAEVLLDLDPGRPVVLRSLPQDLGAVSGNERTIGALDTLDVLQIRPAAELEPAPALPGSLPHEPGPDPAAATTVRRFELRNNTINGEKMDMARVDEVVPAGATEIWELVNLHSRPHNLHVHDARGQVLEADGRAVGPELRTWKDTVYVPPRTTTRVLLRFGRHTDPGTPYMYHCHLLYHEDQGMMGQFVVVPPGSTEVPRVLAGGGHG</sequence>
<evidence type="ECO:0000256" key="3">
    <source>
        <dbReference type="ARBA" id="ARBA00022723"/>
    </source>
</evidence>
<dbReference type="RefSeq" id="WP_210034049.1">
    <property type="nucleotide sequence ID" value="NZ_JAGINU010000001.1"/>
</dbReference>
<proteinExistence type="inferred from homology"/>
<comment type="catalytic activity">
    <reaction evidence="9">
        <text>4 Cu(+) + O2 + 4 H(+) = 4 Cu(2+) + 2 H2O</text>
        <dbReference type="Rhea" id="RHEA:30083"/>
        <dbReference type="ChEBI" id="CHEBI:15377"/>
        <dbReference type="ChEBI" id="CHEBI:15378"/>
        <dbReference type="ChEBI" id="CHEBI:15379"/>
        <dbReference type="ChEBI" id="CHEBI:29036"/>
        <dbReference type="ChEBI" id="CHEBI:49552"/>
        <dbReference type="EC" id="1.16.3.4"/>
    </reaction>
    <physiologicalReaction direction="left-to-right" evidence="9">
        <dbReference type="Rhea" id="RHEA:30084"/>
    </physiologicalReaction>
</comment>
<feature type="region of interest" description="Disordered" evidence="10">
    <location>
        <begin position="184"/>
        <end position="212"/>
    </location>
</feature>
<accession>A0ABS4W356</accession>
<dbReference type="EC" id="1.16.3.4" evidence="5"/>
<evidence type="ECO:0000256" key="2">
    <source>
        <dbReference type="ARBA" id="ARBA00011245"/>
    </source>
</evidence>
<evidence type="ECO:0000256" key="6">
    <source>
        <dbReference type="ARBA" id="ARBA00041027"/>
    </source>
</evidence>
<dbReference type="InterPro" id="IPR011707">
    <property type="entry name" value="Cu-oxidase-like_N"/>
</dbReference>
<dbReference type="EMBL" id="JAGINU010000001">
    <property type="protein sequence ID" value="MBP2370621.1"/>
    <property type="molecule type" value="Genomic_DNA"/>
</dbReference>
<comment type="subunit">
    <text evidence="2">Monomer.</text>
</comment>
<evidence type="ECO:0000256" key="8">
    <source>
        <dbReference type="ARBA" id="ARBA00043090"/>
    </source>
</evidence>
<dbReference type="Pfam" id="PF07731">
    <property type="entry name" value="Cu-oxidase_2"/>
    <property type="match status" value="1"/>
</dbReference>
<comment type="caution">
    <text evidence="13">The sequence shown here is derived from an EMBL/GenBank/DDBJ whole genome shotgun (WGS) entry which is preliminary data.</text>
</comment>
<dbReference type="InterPro" id="IPR011706">
    <property type="entry name" value="Cu-oxidase_C"/>
</dbReference>
<dbReference type="SUPFAM" id="SSF49503">
    <property type="entry name" value="Cupredoxins"/>
    <property type="match status" value="3"/>
</dbReference>
<dbReference type="Proteomes" id="UP001519295">
    <property type="component" value="Unassembled WGS sequence"/>
</dbReference>
<dbReference type="GO" id="GO:0047705">
    <property type="term" value="F:bilirubin oxidase activity"/>
    <property type="evidence" value="ECO:0007669"/>
    <property type="project" value="UniProtKB-EC"/>
</dbReference>
<dbReference type="InterPro" id="IPR045087">
    <property type="entry name" value="Cu-oxidase_fam"/>
</dbReference>
<keyword evidence="4 13" id="KW-0560">Oxidoreductase</keyword>
<dbReference type="Gene3D" id="2.60.40.420">
    <property type="entry name" value="Cupredoxins - blue copper proteins"/>
    <property type="match status" value="3"/>
</dbReference>
<dbReference type="PROSITE" id="PS00080">
    <property type="entry name" value="MULTICOPPER_OXIDASE2"/>
    <property type="match status" value="1"/>
</dbReference>
<dbReference type="PANTHER" id="PTHR48267">
    <property type="entry name" value="CUPREDOXIN SUPERFAMILY PROTEIN"/>
    <property type="match status" value="1"/>
</dbReference>
<evidence type="ECO:0000259" key="11">
    <source>
        <dbReference type="Pfam" id="PF07731"/>
    </source>
</evidence>
<feature type="domain" description="Plastocyanin-like" evidence="11">
    <location>
        <begin position="385"/>
        <end position="507"/>
    </location>
</feature>